<proteinExistence type="predicted"/>
<gene>
    <name evidence="1" type="ORF">DILT_LOCUS9108</name>
</gene>
<evidence type="ECO:0000313" key="2">
    <source>
        <dbReference type="Proteomes" id="UP000281553"/>
    </source>
</evidence>
<accession>A0A3P7LNP9</accession>
<organism evidence="1 2">
    <name type="scientific">Dibothriocephalus latus</name>
    <name type="common">Fish tapeworm</name>
    <name type="synonym">Diphyllobothrium latum</name>
    <dbReference type="NCBI Taxonomy" id="60516"/>
    <lineage>
        <taxon>Eukaryota</taxon>
        <taxon>Metazoa</taxon>
        <taxon>Spiralia</taxon>
        <taxon>Lophotrochozoa</taxon>
        <taxon>Platyhelminthes</taxon>
        <taxon>Cestoda</taxon>
        <taxon>Eucestoda</taxon>
        <taxon>Diphyllobothriidea</taxon>
        <taxon>Diphyllobothriidae</taxon>
        <taxon>Dibothriocephalus</taxon>
    </lineage>
</organism>
<keyword evidence="2" id="KW-1185">Reference proteome</keyword>
<evidence type="ECO:0000313" key="1">
    <source>
        <dbReference type="EMBL" id="VDN13277.1"/>
    </source>
</evidence>
<reference evidence="1 2" key="1">
    <citation type="submission" date="2018-11" db="EMBL/GenBank/DDBJ databases">
        <authorList>
            <consortium name="Pathogen Informatics"/>
        </authorList>
    </citation>
    <scope>NUCLEOTIDE SEQUENCE [LARGE SCALE GENOMIC DNA]</scope>
</reference>
<dbReference type="Proteomes" id="UP000281553">
    <property type="component" value="Unassembled WGS sequence"/>
</dbReference>
<name>A0A3P7LNP9_DIBLA</name>
<sequence length="84" mass="9062">MNVYSPNIPMCDVCGVPVNPENMATHVAGRAHAWKFLLSGGSTVCSSETTDSPQVATSVFRIERSFSSVFNSVPRLTTEKGVRT</sequence>
<dbReference type="AlphaFoldDB" id="A0A3P7LNP9"/>
<dbReference type="EMBL" id="UYRU01056014">
    <property type="protein sequence ID" value="VDN13277.1"/>
    <property type="molecule type" value="Genomic_DNA"/>
</dbReference>
<evidence type="ECO:0008006" key="3">
    <source>
        <dbReference type="Google" id="ProtNLM"/>
    </source>
</evidence>
<protein>
    <recommendedName>
        <fullName evidence="3">U1-type domain-containing protein</fullName>
    </recommendedName>
</protein>